<keyword evidence="3" id="KW-1185">Reference proteome</keyword>
<comment type="caution">
    <text evidence="2">The sequence shown here is derived from an EMBL/GenBank/DDBJ whole genome shotgun (WGS) entry which is preliminary data.</text>
</comment>
<evidence type="ECO:0000313" key="3">
    <source>
        <dbReference type="Proteomes" id="UP001165083"/>
    </source>
</evidence>
<feature type="compositionally biased region" description="Polar residues" evidence="1">
    <location>
        <begin position="450"/>
        <end position="467"/>
    </location>
</feature>
<reference evidence="2" key="1">
    <citation type="submission" date="2023-04" db="EMBL/GenBank/DDBJ databases">
        <title>Phytophthora lilii NBRC 32176.</title>
        <authorList>
            <person name="Ichikawa N."/>
            <person name="Sato H."/>
            <person name="Tonouchi N."/>
        </authorList>
    </citation>
    <scope>NUCLEOTIDE SEQUENCE</scope>
    <source>
        <strain evidence="2">NBRC 32176</strain>
    </source>
</reference>
<feature type="region of interest" description="Disordered" evidence="1">
    <location>
        <begin position="479"/>
        <end position="570"/>
    </location>
</feature>
<proteinExistence type="predicted"/>
<name>A0A9W6XCA3_9STRA</name>
<accession>A0A9W6XCA3</accession>
<evidence type="ECO:0000313" key="2">
    <source>
        <dbReference type="EMBL" id="GMF35698.1"/>
    </source>
</evidence>
<dbReference type="Pfam" id="PF16683">
    <property type="entry name" value="TGase_elicitor"/>
    <property type="match status" value="1"/>
</dbReference>
<protein>
    <submittedName>
        <fullName evidence="2">Unnamed protein product</fullName>
    </submittedName>
</protein>
<organism evidence="2 3">
    <name type="scientific">Phytophthora lilii</name>
    <dbReference type="NCBI Taxonomy" id="2077276"/>
    <lineage>
        <taxon>Eukaryota</taxon>
        <taxon>Sar</taxon>
        <taxon>Stramenopiles</taxon>
        <taxon>Oomycota</taxon>
        <taxon>Peronosporomycetes</taxon>
        <taxon>Peronosporales</taxon>
        <taxon>Peronosporaceae</taxon>
        <taxon>Phytophthora</taxon>
    </lineage>
</organism>
<dbReference type="EMBL" id="BSXW01001308">
    <property type="protein sequence ID" value="GMF35698.1"/>
    <property type="molecule type" value="Genomic_DNA"/>
</dbReference>
<dbReference type="Proteomes" id="UP001165083">
    <property type="component" value="Unassembled WGS sequence"/>
</dbReference>
<dbReference type="AlphaFoldDB" id="A0A9W6XCA3"/>
<dbReference type="PANTHER" id="PTHR12460">
    <property type="entry name" value="CYCLIN-DEPENDENT KINASE INHIBITOR-RELATED PROTEIN"/>
    <property type="match status" value="1"/>
</dbReference>
<feature type="region of interest" description="Disordered" evidence="1">
    <location>
        <begin position="386"/>
        <end position="467"/>
    </location>
</feature>
<feature type="compositionally biased region" description="Low complexity" evidence="1">
    <location>
        <begin position="507"/>
        <end position="557"/>
    </location>
</feature>
<dbReference type="GO" id="GO:0016755">
    <property type="term" value="F:aminoacyltransferase activity"/>
    <property type="evidence" value="ECO:0007669"/>
    <property type="project" value="InterPro"/>
</dbReference>
<gene>
    <name evidence="2" type="ORF">Plil01_001515000</name>
</gene>
<feature type="compositionally biased region" description="Low complexity" evidence="1">
    <location>
        <begin position="386"/>
        <end position="449"/>
    </location>
</feature>
<dbReference type="PANTHER" id="PTHR12460:SF38">
    <property type="entry name" value="KINETOPLAST-ASSOCIATED PROTEIN-LIKE PROTEIN"/>
    <property type="match status" value="1"/>
</dbReference>
<evidence type="ECO:0000256" key="1">
    <source>
        <dbReference type="SAM" id="MobiDB-lite"/>
    </source>
</evidence>
<sequence>MSGRELDEKVETKRQLEVNTNQDIAKLEAYFGASMEMTLKNLPTVCVHTPSPWPGPYWPTFQDSINVQWSKGEASPAEKYATAFGLDVTDFMNKVSADNGVDSKRSHKKCSSDKDCSSLTDGSACAIRAGKSSGYCIPTWFGICHAWTPASIMETEPKCPVTHNGVTFHPMDLKALISDIYDGASVPTVFTGTRFNGGADSEDEYGRHSSESYRDLNPAFLHIAATNIICKHNATFVADVTAGTEVWNQPVRGFKVYEQTAMSLEEAAQTFYGLEVYPWNAAAMSIVYVKVRMSWIYETYKDGGLVSSGQVDQFTTGAYYYYLLEMDDNGAIIGGEWVYDSDEDHPDFLWFPKAKPAANTVTKIGLSYADVSMLLEKSVACSDSASTTGSTSAGSAESSGSTLASTSSSASTGASTSGSSVSSASASTGSVGPATSSTASGIGSAATETPATQIPATETPVATTTSSGIATVVPAVTTATPSGSQVGGNQGQHDSDDGHHHHHQQHEQQQQQHEQQQQQREQQHEQQQQQHEQQQQQHEQQQQQREQQHEQQQQQHEQQQHQREQQHEQQ</sequence>
<dbReference type="Gene3D" id="3.30.40.240">
    <property type="entry name" value="Transglutaminase elicitor, body domain"/>
    <property type="match status" value="1"/>
</dbReference>
<feature type="compositionally biased region" description="Basic and acidic residues" evidence="1">
    <location>
        <begin position="558"/>
        <end position="570"/>
    </location>
</feature>
<dbReference type="OrthoDB" id="10249031at2759"/>
<dbReference type="InterPro" id="IPR032048">
    <property type="entry name" value="TGase_elicitor"/>
</dbReference>